<feature type="region of interest" description="Disordered" evidence="1">
    <location>
        <begin position="63"/>
        <end position="223"/>
    </location>
</feature>
<reference evidence="2 3" key="1">
    <citation type="journal article" date="2016" name="Mol. Biol. Evol.">
        <title>Comparative Genomics of Early-Diverging Mushroom-Forming Fungi Provides Insights into the Origins of Lignocellulose Decay Capabilities.</title>
        <authorList>
            <person name="Nagy L.G."/>
            <person name="Riley R."/>
            <person name="Tritt A."/>
            <person name="Adam C."/>
            <person name="Daum C."/>
            <person name="Floudas D."/>
            <person name="Sun H."/>
            <person name="Yadav J.S."/>
            <person name="Pangilinan J."/>
            <person name="Larsson K.H."/>
            <person name="Matsuura K."/>
            <person name="Barry K."/>
            <person name="Labutti K."/>
            <person name="Kuo R."/>
            <person name="Ohm R.A."/>
            <person name="Bhattacharya S.S."/>
            <person name="Shirouzu T."/>
            <person name="Yoshinaga Y."/>
            <person name="Martin F.M."/>
            <person name="Grigoriev I.V."/>
            <person name="Hibbett D.S."/>
        </authorList>
    </citation>
    <scope>NUCLEOTIDE SEQUENCE [LARGE SCALE GENOMIC DNA]</scope>
    <source>
        <strain evidence="2 3">93-53</strain>
    </source>
</reference>
<feature type="compositionally biased region" description="Low complexity" evidence="1">
    <location>
        <begin position="17"/>
        <end position="39"/>
    </location>
</feature>
<dbReference type="InParanoid" id="A0A165FBK2"/>
<evidence type="ECO:0000256" key="1">
    <source>
        <dbReference type="SAM" id="MobiDB-lite"/>
    </source>
</evidence>
<proteinExistence type="predicted"/>
<feature type="compositionally biased region" description="Low complexity" evidence="1">
    <location>
        <begin position="63"/>
        <end position="72"/>
    </location>
</feature>
<feature type="compositionally biased region" description="Low complexity" evidence="1">
    <location>
        <begin position="93"/>
        <end position="109"/>
    </location>
</feature>
<name>A0A165FBK2_9APHY</name>
<dbReference type="RefSeq" id="XP_040766459.1">
    <property type="nucleotide sequence ID" value="XM_040912297.1"/>
</dbReference>
<organism evidence="2 3">
    <name type="scientific">Laetiporus sulphureus 93-53</name>
    <dbReference type="NCBI Taxonomy" id="1314785"/>
    <lineage>
        <taxon>Eukaryota</taxon>
        <taxon>Fungi</taxon>
        <taxon>Dikarya</taxon>
        <taxon>Basidiomycota</taxon>
        <taxon>Agaricomycotina</taxon>
        <taxon>Agaricomycetes</taxon>
        <taxon>Polyporales</taxon>
        <taxon>Laetiporus</taxon>
    </lineage>
</organism>
<feature type="compositionally biased region" description="Basic and acidic residues" evidence="1">
    <location>
        <begin position="151"/>
        <end position="223"/>
    </location>
</feature>
<sequence length="349" mass="37838">MLTRSSRSSLARVFLSARSNSSVSADSAAAATTASPEATVPKPKRSIPLASLFGDIEIPASAAAPAAKANAPRTPHDFTPDLSWLADDEFDGRAPLSSRLARSRPNNRPDAQATEPKFQAGRLHVPPTLPKARSDAPKQQGRPWQGQAPFTREKQMRNVRSRPAEGTDGQRRDERRDRGQQVDKRQVGPRKQPRERQEDTPPQRARVRDVEARAGEKRRSPQVVDVRRATEPLPMKIQTTDLEKLFGPAESARPAVPMTASDASAGATNAVAGRIQAGLENVGGDYSRYLPADLAAAIKLPETLGPISTARLGMARKRDASLNMRSNALGIIQNLVVQKVASTQIEVRP</sequence>
<dbReference type="EMBL" id="KV427614">
    <property type="protein sequence ID" value="KZT08719.1"/>
    <property type="molecule type" value="Genomic_DNA"/>
</dbReference>
<dbReference type="OrthoDB" id="2685280at2759"/>
<evidence type="ECO:0000313" key="2">
    <source>
        <dbReference type="EMBL" id="KZT08719.1"/>
    </source>
</evidence>
<accession>A0A165FBK2</accession>
<gene>
    <name evidence="2" type="ORF">LAESUDRAFT_757434</name>
</gene>
<protein>
    <submittedName>
        <fullName evidence="2">Uncharacterized protein</fullName>
    </submittedName>
</protein>
<keyword evidence="3" id="KW-1185">Reference proteome</keyword>
<evidence type="ECO:0000313" key="3">
    <source>
        <dbReference type="Proteomes" id="UP000076871"/>
    </source>
</evidence>
<dbReference type="Proteomes" id="UP000076871">
    <property type="component" value="Unassembled WGS sequence"/>
</dbReference>
<dbReference type="GeneID" id="63829325"/>
<dbReference type="AlphaFoldDB" id="A0A165FBK2"/>
<feature type="region of interest" description="Disordered" evidence="1">
    <location>
        <begin position="17"/>
        <end position="44"/>
    </location>
</feature>